<accession>A0A0F4G6H7</accession>
<evidence type="ECO:0000313" key="2">
    <source>
        <dbReference type="EMBL" id="KJX92956.1"/>
    </source>
</evidence>
<feature type="chain" id="PRO_5002468460" evidence="1">
    <location>
        <begin position="18"/>
        <end position="144"/>
    </location>
</feature>
<dbReference type="AlphaFoldDB" id="A0A0F4G6H7"/>
<comment type="caution">
    <text evidence="2">The sequence shown here is derived from an EMBL/GenBank/DDBJ whole genome shotgun (WGS) entry which is preliminary data.</text>
</comment>
<name>A0A0F4G6H7_9PEZI</name>
<sequence length="144" mass="16214">MKSVLASAILMATSAQACIRVRAYMWSSGTFHDSMDVEVWDNNDFYCSMSQSKSGVSAETRWEMECNGDNYYKLVLWNNGGDGTIEHKVSEGNVWSASLNLRDQSYESNCISQTESGTCQSYETERIWAFDDGFDNCGEYPITV</sequence>
<dbReference type="EMBL" id="LAFY01004450">
    <property type="protein sequence ID" value="KJX92956.1"/>
    <property type="molecule type" value="Genomic_DNA"/>
</dbReference>
<dbReference type="PROSITE" id="PS51257">
    <property type="entry name" value="PROKAR_LIPOPROTEIN"/>
    <property type="match status" value="1"/>
</dbReference>
<protein>
    <submittedName>
        <fullName evidence="2">Uncharacterized protein</fullName>
    </submittedName>
</protein>
<organism evidence="2 3">
    <name type="scientific">Zymoseptoria brevis</name>
    <dbReference type="NCBI Taxonomy" id="1047168"/>
    <lineage>
        <taxon>Eukaryota</taxon>
        <taxon>Fungi</taxon>
        <taxon>Dikarya</taxon>
        <taxon>Ascomycota</taxon>
        <taxon>Pezizomycotina</taxon>
        <taxon>Dothideomycetes</taxon>
        <taxon>Dothideomycetidae</taxon>
        <taxon>Mycosphaerellales</taxon>
        <taxon>Mycosphaerellaceae</taxon>
        <taxon>Zymoseptoria</taxon>
    </lineage>
</organism>
<keyword evidence="1" id="KW-0732">Signal</keyword>
<reference evidence="2 3" key="1">
    <citation type="submission" date="2015-03" db="EMBL/GenBank/DDBJ databases">
        <title>RNA-seq based gene annotation and comparative genomics of four Zymoseptoria species reveal species-specific pathogenicity related genes and transposable element activity.</title>
        <authorList>
            <person name="Grandaubert J."/>
            <person name="Bhattacharyya A."/>
            <person name="Stukenbrock E.H."/>
        </authorList>
    </citation>
    <scope>NUCLEOTIDE SEQUENCE [LARGE SCALE GENOMIC DNA]</scope>
    <source>
        <strain evidence="2 3">Zb18110</strain>
    </source>
</reference>
<evidence type="ECO:0000256" key="1">
    <source>
        <dbReference type="SAM" id="SignalP"/>
    </source>
</evidence>
<gene>
    <name evidence="2" type="ORF">TI39_contig4491g00002</name>
</gene>
<proteinExistence type="predicted"/>
<keyword evidence="3" id="KW-1185">Reference proteome</keyword>
<evidence type="ECO:0000313" key="3">
    <source>
        <dbReference type="Proteomes" id="UP000033647"/>
    </source>
</evidence>
<feature type="signal peptide" evidence="1">
    <location>
        <begin position="1"/>
        <end position="17"/>
    </location>
</feature>
<dbReference type="Proteomes" id="UP000033647">
    <property type="component" value="Unassembled WGS sequence"/>
</dbReference>
<dbReference type="OrthoDB" id="4248483at2759"/>